<organism evidence="5 6">
    <name type="scientific">Aspergillus keveii</name>
    <dbReference type="NCBI Taxonomy" id="714993"/>
    <lineage>
        <taxon>Eukaryota</taxon>
        <taxon>Fungi</taxon>
        <taxon>Dikarya</taxon>
        <taxon>Ascomycota</taxon>
        <taxon>Pezizomycotina</taxon>
        <taxon>Eurotiomycetes</taxon>
        <taxon>Eurotiomycetidae</taxon>
        <taxon>Eurotiales</taxon>
        <taxon>Aspergillaceae</taxon>
        <taxon>Aspergillus</taxon>
        <taxon>Aspergillus subgen. Nidulantes</taxon>
    </lineage>
</organism>
<protein>
    <recommendedName>
        <fullName evidence="7">NAD binding Rossmann fold oxidoreductase</fullName>
    </recommendedName>
</protein>
<keyword evidence="2" id="KW-0560">Oxidoreductase</keyword>
<dbReference type="InterPro" id="IPR004104">
    <property type="entry name" value="Gfo/Idh/MocA-like_OxRdtase_C"/>
</dbReference>
<comment type="similarity">
    <text evidence="1">Belongs to the Gfo/Idh/MocA family.</text>
</comment>
<dbReference type="PANTHER" id="PTHR43708:SF5">
    <property type="entry name" value="CONSERVED EXPRESSED OXIDOREDUCTASE (EUROFUNG)-RELATED"/>
    <property type="match status" value="1"/>
</dbReference>
<reference evidence="5 6" key="1">
    <citation type="submission" date="2024-07" db="EMBL/GenBank/DDBJ databases">
        <title>Section-level genome sequencing and comparative genomics of Aspergillus sections Usti and Cavernicolus.</title>
        <authorList>
            <consortium name="Lawrence Berkeley National Laboratory"/>
            <person name="Nybo J.L."/>
            <person name="Vesth T.C."/>
            <person name="Theobald S."/>
            <person name="Frisvad J.C."/>
            <person name="Larsen T.O."/>
            <person name="Kjaerboelling I."/>
            <person name="Rothschild-Mancinelli K."/>
            <person name="Lyhne E.K."/>
            <person name="Kogle M.E."/>
            <person name="Barry K."/>
            <person name="Clum A."/>
            <person name="Na H."/>
            <person name="Ledsgaard L."/>
            <person name="Lin J."/>
            <person name="Lipzen A."/>
            <person name="Kuo A."/>
            <person name="Riley R."/>
            <person name="Mondo S."/>
            <person name="Labutti K."/>
            <person name="Haridas S."/>
            <person name="Pangalinan J."/>
            <person name="Salamov A.A."/>
            <person name="Simmons B.A."/>
            <person name="Magnuson J.K."/>
            <person name="Chen J."/>
            <person name="Drula E."/>
            <person name="Henrissat B."/>
            <person name="Wiebenga A."/>
            <person name="Lubbers R.J."/>
            <person name="Gomes A.C."/>
            <person name="Makela M.R."/>
            <person name="Stajich J."/>
            <person name="Grigoriev I.V."/>
            <person name="Mortensen U.H."/>
            <person name="De Vries R.P."/>
            <person name="Baker S.E."/>
            <person name="Andersen M.R."/>
        </authorList>
    </citation>
    <scope>NUCLEOTIDE SEQUENCE [LARGE SCALE GENOMIC DNA]</scope>
    <source>
        <strain evidence="5 6">CBS 209.92</strain>
    </source>
</reference>
<dbReference type="EMBL" id="JBFTWV010000006">
    <property type="protein sequence ID" value="KAL2799733.1"/>
    <property type="molecule type" value="Genomic_DNA"/>
</dbReference>
<sequence>MPIKVGLIGYGNAAKTFHIPFITAIHEYELIAILQRAEAPADPASIPPGTHCTVDIPGIRHYRTADEFFADSEIDLVVVATHHDTHAMFAERALARGMHAIVDKPFARSSEEADRVINLANEKGLIVTCFQNRRWDGDFQTLRTLLNQGALGKVMEAELHYDFEAPPWLKYMTKEKYEPGDGHVFGLGTSHPQPSHQPLHECVGSHTLDQAYALFGRPASVTAFLRNQRGVKSEVEDSFTIVLQYDGPQSDLLVTVKTCVVTPLARQLKQLVRGTEGSFVKWQARSTCPQEGHIAAGMKPLDPGFGAEDQSLWGELTTYKPFDESVQKFDPESKKYVGKYPTIPGRWMGVYENLAGAILGKGELTVKPEGVRDVLRIIELARESNEKRVTVAWT</sequence>
<dbReference type="Gene3D" id="3.30.360.10">
    <property type="entry name" value="Dihydrodipicolinate Reductase, domain 2"/>
    <property type="match status" value="1"/>
</dbReference>
<accession>A0ABR4GKY9</accession>
<evidence type="ECO:0000259" key="4">
    <source>
        <dbReference type="Pfam" id="PF02894"/>
    </source>
</evidence>
<dbReference type="InterPro" id="IPR000683">
    <property type="entry name" value="Gfo/Idh/MocA-like_OxRdtase_N"/>
</dbReference>
<gene>
    <name evidence="5" type="ORF">BJX66DRAFT_321941</name>
</gene>
<name>A0ABR4GKY9_9EURO</name>
<dbReference type="PANTHER" id="PTHR43708">
    <property type="entry name" value="CONSERVED EXPRESSED OXIDOREDUCTASE (EUROFUNG)"/>
    <property type="match status" value="1"/>
</dbReference>
<dbReference type="Proteomes" id="UP001610563">
    <property type="component" value="Unassembled WGS sequence"/>
</dbReference>
<dbReference type="Pfam" id="PF01408">
    <property type="entry name" value="GFO_IDH_MocA"/>
    <property type="match status" value="1"/>
</dbReference>
<evidence type="ECO:0008006" key="7">
    <source>
        <dbReference type="Google" id="ProtNLM"/>
    </source>
</evidence>
<evidence type="ECO:0000256" key="1">
    <source>
        <dbReference type="ARBA" id="ARBA00010928"/>
    </source>
</evidence>
<dbReference type="InterPro" id="IPR036291">
    <property type="entry name" value="NAD(P)-bd_dom_sf"/>
</dbReference>
<keyword evidence="6" id="KW-1185">Reference proteome</keyword>
<evidence type="ECO:0000259" key="3">
    <source>
        <dbReference type="Pfam" id="PF01408"/>
    </source>
</evidence>
<dbReference type="SUPFAM" id="SSF51735">
    <property type="entry name" value="NAD(P)-binding Rossmann-fold domains"/>
    <property type="match status" value="1"/>
</dbReference>
<feature type="domain" description="Gfo/Idh/MocA-like oxidoreductase C-terminal" evidence="4">
    <location>
        <begin position="204"/>
        <end position="391"/>
    </location>
</feature>
<dbReference type="SUPFAM" id="SSF55347">
    <property type="entry name" value="Glyceraldehyde-3-phosphate dehydrogenase-like, C-terminal domain"/>
    <property type="match status" value="1"/>
</dbReference>
<proteinExistence type="inferred from homology"/>
<evidence type="ECO:0000256" key="2">
    <source>
        <dbReference type="ARBA" id="ARBA00023002"/>
    </source>
</evidence>
<evidence type="ECO:0000313" key="5">
    <source>
        <dbReference type="EMBL" id="KAL2799733.1"/>
    </source>
</evidence>
<evidence type="ECO:0000313" key="6">
    <source>
        <dbReference type="Proteomes" id="UP001610563"/>
    </source>
</evidence>
<dbReference type="InterPro" id="IPR051317">
    <property type="entry name" value="Gfo/Idh/MocA_oxidoreduct"/>
</dbReference>
<dbReference type="Gene3D" id="3.40.50.720">
    <property type="entry name" value="NAD(P)-binding Rossmann-like Domain"/>
    <property type="match status" value="1"/>
</dbReference>
<dbReference type="Pfam" id="PF02894">
    <property type="entry name" value="GFO_IDH_MocA_C"/>
    <property type="match status" value="1"/>
</dbReference>
<feature type="domain" description="Gfo/Idh/MocA-like oxidoreductase N-terminal" evidence="3">
    <location>
        <begin position="3"/>
        <end position="128"/>
    </location>
</feature>
<comment type="caution">
    <text evidence="5">The sequence shown here is derived from an EMBL/GenBank/DDBJ whole genome shotgun (WGS) entry which is preliminary data.</text>
</comment>